<dbReference type="RefSeq" id="WP_167225716.1">
    <property type="nucleotide sequence ID" value="NZ_JAAQPH010000010.1"/>
</dbReference>
<evidence type="ECO:0000313" key="2">
    <source>
        <dbReference type="EMBL" id="NIA69781.1"/>
    </source>
</evidence>
<evidence type="ECO:0000313" key="3">
    <source>
        <dbReference type="Proteomes" id="UP000761264"/>
    </source>
</evidence>
<sequence length="122" mass="14455">MENRLPVWLACSGFYLDTELDDSRFDHIARVCALSPYAGTELDRIMFNEVWPAFSANLYAPAGEWAGWDDTFVKERVLKTYRKRWRLPWRLNPLKRSYSKDWEKIRRLIDEKRKAAGQGNVL</sequence>
<dbReference type="Proteomes" id="UP000761264">
    <property type="component" value="Unassembled WGS sequence"/>
</dbReference>
<keyword evidence="3" id="KW-1185">Reference proteome</keyword>
<organism evidence="2 3">
    <name type="scientific">Pelagibius litoralis</name>
    <dbReference type="NCBI Taxonomy" id="374515"/>
    <lineage>
        <taxon>Bacteria</taxon>
        <taxon>Pseudomonadati</taxon>
        <taxon>Pseudomonadota</taxon>
        <taxon>Alphaproteobacteria</taxon>
        <taxon>Rhodospirillales</taxon>
        <taxon>Rhodovibrionaceae</taxon>
        <taxon>Pelagibius</taxon>
    </lineage>
</organism>
<name>A0A967KFS6_9PROT</name>
<dbReference type="InterPro" id="IPR055507">
    <property type="entry name" value="DUF7079"/>
</dbReference>
<dbReference type="AlphaFoldDB" id="A0A967KFS6"/>
<dbReference type="EMBL" id="JAAQPH010000010">
    <property type="protein sequence ID" value="NIA69781.1"/>
    <property type="molecule type" value="Genomic_DNA"/>
</dbReference>
<gene>
    <name evidence="2" type="ORF">HBA54_14350</name>
</gene>
<proteinExistence type="predicted"/>
<reference evidence="2" key="1">
    <citation type="submission" date="2020-03" db="EMBL/GenBank/DDBJ databases">
        <title>Genome of Pelagibius litoralis DSM 21314T.</title>
        <authorList>
            <person name="Wang G."/>
        </authorList>
    </citation>
    <scope>NUCLEOTIDE SEQUENCE</scope>
    <source>
        <strain evidence="2">DSM 21314</strain>
    </source>
</reference>
<evidence type="ECO:0000259" key="1">
    <source>
        <dbReference type="Pfam" id="PF23296"/>
    </source>
</evidence>
<protein>
    <recommendedName>
        <fullName evidence="1">DUF7079 domain-containing protein</fullName>
    </recommendedName>
</protein>
<comment type="caution">
    <text evidence="2">The sequence shown here is derived from an EMBL/GenBank/DDBJ whole genome shotgun (WGS) entry which is preliminary data.</text>
</comment>
<accession>A0A967KFS6</accession>
<feature type="domain" description="DUF7079" evidence="1">
    <location>
        <begin position="2"/>
        <end position="107"/>
    </location>
</feature>
<dbReference type="Pfam" id="PF23296">
    <property type="entry name" value="DUF7079"/>
    <property type="match status" value="1"/>
</dbReference>